<feature type="transmembrane region" description="Helical" evidence="19">
    <location>
        <begin position="226"/>
        <end position="256"/>
    </location>
</feature>
<dbReference type="InterPro" id="IPR000045">
    <property type="entry name" value="Prepilin_IV_endopep_pep"/>
</dbReference>
<dbReference type="RefSeq" id="WP_079541852.1">
    <property type="nucleotide sequence ID" value="NZ_CP171111.1"/>
</dbReference>
<dbReference type="Proteomes" id="UP000190837">
    <property type="component" value="Unassembled WGS sequence"/>
</dbReference>
<keyword evidence="7 18" id="KW-0808">Transferase</keyword>
<feature type="transmembrane region" description="Helical" evidence="19">
    <location>
        <begin position="12"/>
        <end position="34"/>
    </location>
</feature>
<evidence type="ECO:0000256" key="15">
    <source>
        <dbReference type="ARBA" id="ARBA00067082"/>
    </source>
</evidence>
<evidence type="ECO:0000256" key="11">
    <source>
        <dbReference type="ARBA" id="ARBA00022989"/>
    </source>
</evidence>
<dbReference type="GO" id="GO:0032259">
    <property type="term" value="P:methylation"/>
    <property type="evidence" value="ECO:0007669"/>
    <property type="project" value="UniProtKB-KW"/>
</dbReference>
<dbReference type="PRINTS" id="PR00864">
    <property type="entry name" value="PREPILNPTASE"/>
</dbReference>
<dbReference type="GO" id="GO:0005886">
    <property type="term" value="C:plasma membrane"/>
    <property type="evidence" value="ECO:0007669"/>
    <property type="project" value="UniProtKB-SubCell"/>
</dbReference>
<dbReference type="Pfam" id="PF06750">
    <property type="entry name" value="A24_N_bact"/>
    <property type="match status" value="1"/>
</dbReference>
<feature type="transmembrane region" description="Helical" evidence="19">
    <location>
        <begin position="268"/>
        <end position="291"/>
    </location>
</feature>
<dbReference type="InterPro" id="IPR050882">
    <property type="entry name" value="Prepilin_peptidase/N-MTase"/>
</dbReference>
<comment type="subcellular location">
    <subcellularLocation>
        <location evidence="1">Cell inner membrane</location>
        <topology evidence="1">Multi-pass membrane protein</topology>
    </subcellularLocation>
    <subcellularLocation>
        <location evidence="18">Cell membrane</location>
        <topology evidence="18">Multi-pass membrane protein</topology>
    </subcellularLocation>
</comment>
<gene>
    <name evidence="22" type="ORF">CHUV0807_2183</name>
</gene>
<comment type="catalytic activity">
    <reaction evidence="14 18">
        <text>Typically cleaves a -Gly-|-Phe- bond to release an N-terminal, basic peptide of 5-8 residues from type IV prepilin, and then N-methylates the new N-terminal amino group, the methyl donor being S-adenosyl-L-methionine.</text>
        <dbReference type="EC" id="3.4.23.43"/>
    </reaction>
</comment>
<reference evidence="23" key="1">
    <citation type="submission" date="2016-04" db="EMBL/GenBank/DDBJ databases">
        <authorList>
            <person name="Tagini F."/>
        </authorList>
    </citation>
    <scope>NUCLEOTIDE SEQUENCE [LARGE SCALE GENOMIC DNA]</scope>
    <source>
        <strain evidence="23">CHUV0807</strain>
    </source>
</reference>
<dbReference type="GO" id="GO:0008168">
    <property type="term" value="F:methyltransferase activity"/>
    <property type="evidence" value="ECO:0007669"/>
    <property type="project" value="UniProtKB-KW"/>
</dbReference>
<dbReference type="EMBL" id="FKLO01000073">
    <property type="protein sequence ID" value="SAM70356.1"/>
    <property type="molecule type" value="Genomic_DNA"/>
</dbReference>
<comment type="similarity">
    <text evidence="2 17">Belongs to the peptidase A24 family.</text>
</comment>
<evidence type="ECO:0000256" key="1">
    <source>
        <dbReference type="ARBA" id="ARBA00004429"/>
    </source>
</evidence>
<keyword evidence="10 18" id="KW-0378">Hydrolase</keyword>
<dbReference type="Pfam" id="PF01478">
    <property type="entry name" value="Peptidase_A24"/>
    <property type="match status" value="1"/>
</dbReference>
<evidence type="ECO:0000256" key="10">
    <source>
        <dbReference type="ARBA" id="ARBA00022801"/>
    </source>
</evidence>
<feature type="domain" description="Prepilin type IV endopeptidase peptidase" evidence="20">
    <location>
        <begin position="144"/>
        <end position="255"/>
    </location>
</feature>
<feature type="transmembrane region" description="Helical" evidence="19">
    <location>
        <begin position="138"/>
        <end position="156"/>
    </location>
</feature>
<proteinExistence type="inferred from homology"/>
<name>A0A1C3H6G8_9GAMM</name>
<dbReference type="PANTHER" id="PTHR30487:SF0">
    <property type="entry name" value="PREPILIN LEADER PEPTIDASE_N-METHYLTRANSFERASE-RELATED"/>
    <property type="match status" value="1"/>
</dbReference>
<evidence type="ECO:0000256" key="9">
    <source>
        <dbReference type="ARBA" id="ARBA00022692"/>
    </source>
</evidence>
<evidence type="ECO:0000256" key="13">
    <source>
        <dbReference type="ARBA" id="ARBA00023268"/>
    </source>
</evidence>
<keyword evidence="3" id="KW-1003">Cell membrane</keyword>
<keyword evidence="9 18" id="KW-0812">Transmembrane</keyword>
<evidence type="ECO:0000256" key="6">
    <source>
        <dbReference type="ARBA" id="ARBA00022670"/>
    </source>
</evidence>
<evidence type="ECO:0000256" key="5">
    <source>
        <dbReference type="ARBA" id="ARBA00022603"/>
    </source>
</evidence>
<dbReference type="GO" id="GO:0004190">
    <property type="term" value="F:aspartic-type endopeptidase activity"/>
    <property type="evidence" value="ECO:0007669"/>
    <property type="project" value="UniProtKB-EC"/>
</dbReference>
<keyword evidence="12 19" id="KW-0472">Membrane</keyword>
<evidence type="ECO:0000256" key="2">
    <source>
        <dbReference type="ARBA" id="ARBA00005801"/>
    </source>
</evidence>
<keyword evidence="8" id="KW-0949">S-adenosyl-L-methionine</keyword>
<keyword evidence="5 18" id="KW-0489">Methyltransferase</keyword>
<dbReference type="InterPro" id="IPR010627">
    <property type="entry name" value="Prepilin_pept_A24_N"/>
</dbReference>
<organism evidence="22 23">
    <name type="scientific">Cardiobacterium hominis</name>
    <dbReference type="NCBI Taxonomy" id="2718"/>
    <lineage>
        <taxon>Bacteria</taxon>
        <taxon>Pseudomonadati</taxon>
        <taxon>Pseudomonadota</taxon>
        <taxon>Gammaproteobacteria</taxon>
        <taxon>Cardiobacteriales</taxon>
        <taxon>Cardiobacteriaceae</taxon>
        <taxon>Cardiobacterium</taxon>
    </lineage>
</organism>
<dbReference type="Gene3D" id="1.20.120.1220">
    <property type="match status" value="1"/>
</dbReference>
<feature type="transmembrane region" description="Helical" evidence="19">
    <location>
        <begin position="112"/>
        <end position="132"/>
    </location>
</feature>
<dbReference type="FunFam" id="1.20.120.1220:FF:000001">
    <property type="entry name" value="Type 4 prepilin-like proteins leader peptide-processing enzyme"/>
    <property type="match status" value="1"/>
</dbReference>
<evidence type="ECO:0000256" key="8">
    <source>
        <dbReference type="ARBA" id="ARBA00022691"/>
    </source>
</evidence>
<feature type="transmembrane region" description="Helical" evidence="19">
    <location>
        <begin position="168"/>
        <end position="187"/>
    </location>
</feature>
<evidence type="ECO:0000313" key="22">
    <source>
        <dbReference type="EMBL" id="SAM70356.1"/>
    </source>
</evidence>
<evidence type="ECO:0000259" key="20">
    <source>
        <dbReference type="Pfam" id="PF01478"/>
    </source>
</evidence>
<evidence type="ECO:0000313" key="23">
    <source>
        <dbReference type="Proteomes" id="UP000190837"/>
    </source>
</evidence>
<evidence type="ECO:0000256" key="16">
    <source>
        <dbReference type="ARBA" id="ARBA00071870"/>
    </source>
</evidence>
<dbReference type="AlphaFoldDB" id="A0A1C3H6G8"/>
<evidence type="ECO:0000259" key="21">
    <source>
        <dbReference type="Pfam" id="PF06750"/>
    </source>
</evidence>
<dbReference type="GO" id="GO:0006465">
    <property type="term" value="P:signal peptide processing"/>
    <property type="evidence" value="ECO:0007669"/>
    <property type="project" value="TreeGrafter"/>
</dbReference>
<protein>
    <recommendedName>
        <fullName evidence="16 18">Prepilin leader peptidase/N-methyltransferase</fullName>
        <ecNumber evidence="18">2.1.1.-</ecNumber>
        <ecNumber evidence="15 18">3.4.23.43</ecNumber>
    </recommendedName>
</protein>
<evidence type="ECO:0000256" key="17">
    <source>
        <dbReference type="RuleBase" id="RU003793"/>
    </source>
</evidence>
<evidence type="ECO:0000256" key="19">
    <source>
        <dbReference type="SAM" id="Phobius"/>
    </source>
</evidence>
<sequence length="293" mass="32482">MSFLLNTEIFQTPIGILLVGVIGLIVGSFLNVVIYRLPIMMERAEKIYAWEVLHTDKEGTGENPFEPTERFNLMVPGSRCPHCGTEIRFWQNIPVVSYLLQRGRCVGCGTKITVRYLLVEVLCAVLSILVVLKYPDPWQLAFALLLTWGLLALIFIDAEQQILPDVITLPLMWLGIVAACVQGGLFIGLRESVIGAMVGYLSLWSVYWLFRLVTGKEGMGYGDFKLLALLCAWQGIVMLPFILFFSALTGIVFALINRIGYGVPMAFGPYLAIAGWLTFMYGGEIAAITGLSL</sequence>
<evidence type="ECO:0000256" key="18">
    <source>
        <dbReference type="RuleBase" id="RU003794"/>
    </source>
</evidence>
<evidence type="ECO:0000256" key="7">
    <source>
        <dbReference type="ARBA" id="ARBA00022679"/>
    </source>
</evidence>
<keyword evidence="11 19" id="KW-1133">Transmembrane helix</keyword>
<keyword evidence="4" id="KW-0997">Cell inner membrane</keyword>
<dbReference type="PANTHER" id="PTHR30487">
    <property type="entry name" value="TYPE 4 PREPILIN-LIKE PROTEINS LEADER PEPTIDE-PROCESSING ENZYME"/>
    <property type="match status" value="1"/>
</dbReference>
<evidence type="ECO:0000256" key="3">
    <source>
        <dbReference type="ARBA" id="ARBA00022475"/>
    </source>
</evidence>
<dbReference type="InterPro" id="IPR014032">
    <property type="entry name" value="Peptidase_A24A_bac"/>
</dbReference>
<dbReference type="EC" id="2.1.1.-" evidence="18"/>
<evidence type="ECO:0000256" key="12">
    <source>
        <dbReference type="ARBA" id="ARBA00023136"/>
    </source>
</evidence>
<feature type="transmembrane region" description="Helical" evidence="19">
    <location>
        <begin position="193"/>
        <end position="214"/>
    </location>
</feature>
<evidence type="ECO:0000256" key="14">
    <source>
        <dbReference type="ARBA" id="ARBA00050401"/>
    </source>
</evidence>
<accession>A0A1C3H6G8</accession>
<evidence type="ECO:0000256" key="4">
    <source>
        <dbReference type="ARBA" id="ARBA00022519"/>
    </source>
</evidence>
<keyword evidence="6 18" id="KW-0645">Protease</keyword>
<dbReference type="EC" id="3.4.23.43" evidence="15 18"/>
<keyword evidence="13 18" id="KW-0511">Multifunctional enzyme</keyword>
<comment type="function">
    <text evidence="18">Plays an essential role in type IV pili and type II pseudopili formation by proteolytically removing the leader sequence from substrate proteins and subsequently monomethylating the alpha-amino group of the newly exposed N-terminal phenylalanine.</text>
</comment>
<feature type="domain" description="Prepilin peptidase A24 N-terminal" evidence="21">
    <location>
        <begin position="21"/>
        <end position="133"/>
    </location>
</feature>